<dbReference type="InterPro" id="IPR014795">
    <property type="entry name" value="TacA_1-like"/>
</dbReference>
<dbReference type="EMBL" id="JBDIME010000003">
    <property type="protein sequence ID" value="MEN2789183.1"/>
    <property type="molecule type" value="Genomic_DNA"/>
</dbReference>
<dbReference type="Proteomes" id="UP001419910">
    <property type="component" value="Unassembled WGS sequence"/>
</dbReference>
<dbReference type="RefSeq" id="WP_343891838.1">
    <property type="nucleotide sequence ID" value="NZ_BAAAEH010000047.1"/>
</dbReference>
<name>A0ABU9Y074_9SPHN</name>
<sequence>MPQPSSRSARIEARIAPEVLAAVKRAAEIEGRSISDFIVDAARHAAERTIEEAQIIRLSLADQERVANVLANPPASSPALERAMAAHRDLILGSE</sequence>
<protein>
    <submittedName>
        <fullName evidence="3">DUF1778 domain-containing protein</fullName>
    </submittedName>
</protein>
<keyword evidence="4" id="KW-1185">Reference proteome</keyword>
<accession>A0ABU9Y074</accession>
<dbReference type="PANTHER" id="PTHR35401:SF2">
    <property type="entry name" value="ABC-TYPE TRANSPORT SYSTEM"/>
    <property type="match status" value="1"/>
</dbReference>
<dbReference type="SUPFAM" id="SSF47598">
    <property type="entry name" value="Ribbon-helix-helix"/>
    <property type="match status" value="1"/>
</dbReference>
<organism evidence="3 4">
    <name type="scientific">Sphingomonas oligophenolica</name>
    <dbReference type="NCBI Taxonomy" id="301154"/>
    <lineage>
        <taxon>Bacteria</taxon>
        <taxon>Pseudomonadati</taxon>
        <taxon>Pseudomonadota</taxon>
        <taxon>Alphaproteobacteria</taxon>
        <taxon>Sphingomonadales</taxon>
        <taxon>Sphingomonadaceae</taxon>
        <taxon>Sphingomonas</taxon>
    </lineage>
</organism>
<dbReference type="Gene3D" id="1.20.5.780">
    <property type="entry name" value="Single helix bin"/>
    <property type="match status" value="1"/>
</dbReference>
<evidence type="ECO:0000313" key="3">
    <source>
        <dbReference type="EMBL" id="MEN2789183.1"/>
    </source>
</evidence>
<proteinExistence type="inferred from homology"/>
<reference evidence="3 4" key="1">
    <citation type="submission" date="2024-05" db="EMBL/GenBank/DDBJ databases">
        <authorList>
            <person name="Liu Q."/>
            <person name="Xin Y.-H."/>
        </authorList>
    </citation>
    <scope>NUCLEOTIDE SEQUENCE [LARGE SCALE GENOMIC DNA]</scope>
    <source>
        <strain evidence="3 4">CGMCC 1.10181</strain>
    </source>
</reference>
<dbReference type="PANTHER" id="PTHR35401">
    <property type="entry name" value="COPG FAMILY HELIX-TURN-HELIX PROTEIN-RELATED-RELATED"/>
    <property type="match status" value="1"/>
</dbReference>
<gene>
    <name evidence="3" type="ORF">ABC974_06070</name>
</gene>
<keyword evidence="1" id="KW-1277">Toxin-antitoxin system</keyword>
<dbReference type="Pfam" id="PF08681">
    <property type="entry name" value="TacA1"/>
    <property type="match status" value="1"/>
</dbReference>
<evidence type="ECO:0000256" key="2">
    <source>
        <dbReference type="ARBA" id="ARBA00049988"/>
    </source>
</evidence>
<dbReference type="InterPro" id="IPR010985">
    <property type="entry name" value="Ribbon_hlx_hlx"/>
</dbReference>
<comment type="caution">
    <text evidence="3">The sequence shown here is derived from an EMBL/GenBank/DDBJ whole genome shotgun (WGS) entry which is preliminary data.</text>
</comment>
<evidence type="ECO:0000313" key="4">
    <source>
        <dbReference type="Proteomes" id="UP001419910"/>
    </source>
</evidence>
<comment type="similarity">
    <text evidence="2">Belongs to the TacA antitoxin family.</text>
</comment>
<evidence type="ECO:0000256" key="1">
    <source>
        <dbReference type="ARBA" id="ARBA00022649"/>
    </source>
</evidence>
<dbReference type="NCBIfam" id="NF041551">
    <property type="entry name" value="YlcI_YnfO_N"/>
    <property type="match status" value="1"/>
</dbReference>